<reference evidence="3 4" key="1">
    <citation type="submission" date="2016-04" db="EMBL/GenBank/DDBJ databases">
        <title>A degradative enzymes factory behind the ericoid mycorrhizal symbiosis.</title>
        <authorList>
            <consortium name="DOE Joint Genome Institute"/>
            <person name="Martino E."/>
            <person name="Morin E."/>
            <person name="Grelet G."/>
            <person name="Kuo A."/>
            <person name="Kohler A."/>
            <person name="Daghino S."/>
            <person name="Barry K."/>
            <person name="Choi C."/>
            <person name="Cichocki N."/>
            <person name="Clum A."/>
            <person name="Copeland A."/>
            <person name="Hainaut M."/>
            <person name="Haridas S."/>
            <person name="Labutti K."/>
            <person name="Lindquist E."/>
            <person name="Lipzen A."/>
            <person name="Khouja H.-R."/>
            <person name="Murat C."/>
            <person name="Ohm R."/>
            <person name="Olson A."/>
            <person name="Spatafora J."/>
            <person name="Veneault-Fourrey C."/>
            <person name="Henrissat B."/>
            <person name="Grigoriev I."/>
            <person name="Martin F."/>
            <person name="Perotto S."/>
        </authorList>
    </citation>
    <scope>NUCLEOTIDE SEQUENCE [LARGE SCALE GENOMIC DNA]</scope>
    <source>
        <strain evidence="3 4">F</strain>
    </source>
</reference>
<accession>A0A2J6S0H0</accession>
<organism evidence="3 4">
    <name type="scientific">Hyaloscypha variabilis (strain UAMH 11265 / GT02V1 / F)</name>
    <name type="common">Meliniomyces variabilis</name>
    <dbReference type="NCBI Taxonomy" id="1149755"/>
    <lineage>
        <taxon>Eukaryota</taxon>
        <taxon>Fungi</taxon>
        <taxon>Dikarya</taxon>
        <taxon>Ascomycota</taxon>
        <taxon>Pezizomycotina</taxon>
        <taxon>Leotiomycetes</taxon>
        <taxon>Helotiales</taxon>
        <taxon>Hyaloscyphaceae</taxon>
        <taxon>Hyaloscypha</taxon>
        <taxon>Hyaloscypha variabilis</taxon>
    </lineage>
</organism>
<keyword evidence="1" id="KW-0175">Coiled coil</keyword>
<evidence type="ECO:0000256" key="2">
    <source>
        <dbReference type="SAM" id="MobiDB-lite"/>
    </source>
</evidence>
<evidence type="ECO:0000313" key="3">
    <source>
        <dbReference type="EMBL" id="PMD44258.1"/>
    </source>
</evidence>
<evidence type="ECO:0000256" key="1">
    <source>
        <dbReference type="SAM" id="Coils"/>
    </source>
</evidence>
<protein>
    <submittedName>
        <fullName evidence="3">Uncharacterized protein</fullName>
    </submittedName>
</protein>
<dbReference type="AlphaFoldDB" id="A0A2J6S0H0"/>
<dbReference type="OrthoDB" id="5341143at2759"/>
<keyword evidence="4" id="KW-1185">Reference proteome</keyword>
<feature type="coiled-coil region" evidence="1">
    <location>
        <begin position="233"/>
        <end position="293"/>
    </location>
</feature>
<feature type="compositionally biased region" description="Polar residues" evidence="2">
    <location>
        <begin position="55"/>
        <end position="70"/>
    </location>
</feature>
<feature type="region of interest" description="Disordered" evidence="2">
    <location>
        <begin position="1"/>
        <end position="108"/>
    </location>
</feature>
<sequence>MARQTIKTHRQEREVHRPQQRKSTRISRAHETAHYYTAKEASSIQRPIREAPSGNDAQNPKSAKVKQTVSAAGIFKKKPKVDPRDKKQHRRREVREPTPEPDLLDGLRDGIESTRYALTTTARANFDDIYAGFSEKLAVSKNVNGAFVQELAEAAATLSAPLVDEKIETTITKDGKRKVEIVEIGKRVATLKKFVEKEAAKLKEAWKHWDELQNEYIELGIEVFGPEVFGEDAAGLKIRQKGYKREMELLELEHNARVGELDEEIEEFGSKILQKMKASEKELDAAAKKEQARLLQALIQD</sequence>
<proteinExistence type="predicted"/>
<feature type="compositionally biased region" description="Basic residues" evidence="2">
    <location>
        <begin position="18"/>
        <end position="27"/>
    </location>
</feature>
<gene>
    <name evidence="3" type="ORF">L207DRAFT_579207</name>
</gene>
<name>A0A2J6S0H0_HYAVF</name>
<dbReference type="Proteomes" id="UP000235786">
    <property type="component" value="Unassembled WGS sequence"/>
</dbReference>
<dbReference type="EMBL" id="KZ613941">
    <property type="protein sequence ID" value="PMD44258.1"/>
    <property type="molecule type" value="Genomic_DNA"/>
</dbReference>
<evidence type="ECO:0000313" key="4">
    <source>
        <dbReference type="Proteomes" id="UP000235786"/>
    </source>
</evidence>